<keyword evidence="7" id="KW-1185">Reference proteome</keyword>
<organism evidence="6 7">
    <name type="scientific">Chitinophaga nivalis</name>
    <dbReference type="NCBI Taxonomy" id="2991709"/>
    <lineage>
        <taxon>Bacteria</taxon>
        <taxon>Pseudomonadati</taxon>
        <taxon>Bacteroidota</taxon>
        <taxon>Chitinophagia</taxon>
        <taxon>Chitinophagales</taxon>
        <taxon>Chitinophagaceae</taxon>
        <taxon>Chitinophaga</taxon>
    </lineage>
</organism>
<proteinExistence type="predicted"/>
<sequence length="109" mass="12146">MDKKTLAIVSYITIIGWAIAYIQFNKSESKDALVRYHLKQALGVALISIVISLVVNLLAHFSPAFATIAYVQWGVLVLWILGILNANNGQMKPVPVVGRLFEDKFIFLN</sequence>
<dbReference type="Pfam" id="PF09685">
    <property type="entry name" value="MamF_MmsF"/>
    <property type="match status" value="1"/>
</dbReference>
<comment type="caution">
    <text evidence="6">The sequence shown here is derived from an EMBL/GenBank/DDBJ whole genome shotgun (WGS) entry which is preliminary data.</text>
</comment>
<evidence type="ECO:0000313" key="6">
    <source>
        <dbReference type="EMBL" id="MCW3483595.1"/>
    </source>
</evidence>
<evidence type="ECO:0000256" key="2">
    <source>
        <dbReference type="ARBA" id="ARBA00022692"/>
    </source>
</evidence>
<accession>A0ABT3IIG6</accession>
<evidence type="ECO:0000256" key="3">
    <source>
        <dbReference type="ARBA" id="ARBA00022989"/>
    </source>
</evidence>
<evidence type="ECO:0000256" key="4">
    <source>
        <dbReference type="ARBA" id="ARBA00023136"/>
    </source>
</evidence>
<feature type="transmembrane region" description="Helical" evidence="5">
    <location>
        <begin position="6"/>
        <end position="24"/>
    </location>
</feature>
<feature type="transmembrane region" description="Helical" evidence="5">
    <location>
        <begin position="36"/>
        <end position="58"/>
    </location>
</feature>
<dbReference type="RefSeq" id="WP_264729090.1">
    <property type="nucleotide sequence ID" value="NZ_JAPDNR010000001.1"/>
</dbReference>
<gene>
    <name evidence="6" type="ORF">OL497_06805</name>
</gene>
<dbReference type="EMBL" id="JAPDNS010000001">
    <property type="protein sequence ID" value="MCW3483595.1"/>
    <property type="molecule type" value="Genomic_DNA"/>
</dbReference>
<keyword evidence="3 5" id="KW-1133">Transmembrane helix</keyword>
<feature type="transmembrane region" description="Helical" evidence="5">
    <location>
        <begin position="64"/>
        <end position="84"/>
    </location>
</feature>
<evidence type="ECO:0000256" key="1">
    <source>
        <dbReference type="ARBA" id="ARBA00004141"/>
    </source>
</evidence>
<dbReference type="InterPro" id="IPR019109">
    <property type="entry name" value="MamF_MmsF"/>
</dbReference>
<name>A0ABT3IIG6_9BACT</name>
<dbReference type="Proteomes" id="UP001207742">
    <property type="component" value="Unassembled WGS sequence"/>
</dbReference>
<comment type="subcellular location">
    <subcellularLocation>
        <location evidence="1">Membrane</location>
        <topology evidence="1">Multi-pass membrane protein</topology>
    </subcellularLocation>
</comment>
<protein>
    <submittedName>
        <fullName evidence="6">DUF4870 domain-containing protein</fullName>
    </submittedName>
</protein>
<evidence type="ECO:0000313" key="7">
    <source>
        <dbReference type="Proteomes" id="UP001207742"/>
    </source>
</evidence>
<keyword evidence="2 5" id="KW-0812">Transmembrane</keyword>
<evidence type="ECO:0000256" key="5">
    <source>
        <dbReference type="SAM" id="Phobius"/>
    </source>
</evidence>
<reference evidence="6 7" key="1">
    <citation type="submission" date="2022-10" db="EMBL/GenBank/DDBJ databases">
        <title>Chitinophaga nivalis PC15 sp. nov., isolated from Pyeongchang county, South Korea.</title>
        <authorList>
            <person name="Trinh H.N."/>
        </authorList>
    </citation>
    <scope>NUCLEOTIDE SEQUENCE [LARGE SCALE GENOMIC DNA]</scope>
    <source>
        <strain evidence="6 7">PC14</strain>
    </source>
</reference>
<keyword evidence="4 5" id="KW-0472">Membrane</keyword>